<dbReference type="AlphaFoldDB" id="A0A6L7GR45"/>
<feature type="domain" description="Acyclic terpene utilisation N-terminal" evidence="1">
    <location>
        <begin position="7"/>
        <end position="444"/>
    </location>
</feature>
<protein>
    <submittedName>
        <fullName evidence="3">Acyclic terpene utilization AtuA family protein</fullName>
    </submittedName>
</protein>
<dbReference type="InterPro" id="IPR010839">
    <property type="entry name" value="AtuA_N"/>
</dbReference>
<evidence type="ECO:0000313" key="3">
    <source>
        <dbReference type="EMBL" id="MXP22092.1"/>
    </source>
</evidence>
<dbReference type="PANTHER" id="PTHR47585">
    <property type="match status" value="1"/>
</dbReference>
<evidence type="ECO:0000259" key="1">
    <source>
        <dbReference type="Pfam" id="PF07287"/>
    </source>
</evidence>
<accession>A0A6L7GR45</accession>
<feature type="domain" description="AtuA-like ferredoxin-fold" evidence="2">
    <location>
        <begin position="483"/>
        <end position="580"/>
    </location>
</feature>
<dbReference type="InterPro" id="IPR056362">
    <property type="entry name" value="AtuA-like_ferredoxin_dom"/>
</dbReference>
<evidence type="ECO:0000259" key="2">
    <source>
        <dbReference type="Pfam" id="PF23544"/>
    </source>
</evidence>
<dbReference type="PANTHER" id="PTHR47585:SF1">
    <property type="entry name" value="DUF1446 DOMAIN-CONTAINING PROTEIN"/>
    <property type="match status" value="1"/>
</dbReference>
<dbReference type="EMBL" id="WMBR01000003">
    <property type="protein sequence ID" value="MXP22092.1"/>
    <property type="molecule type" value="Genomic_DNA"/>
</dbReference>
<comment type="caution">
    <text evidence="3">The sequence shown here is derived from an EMBL/GenBank/DDBJ whole genome shotgun (WGS) entry which is preliminary data.</text>
</comment>
<dbReference type="Proteomes" id="UP000475545">
    <property type="component" value="Unassembled WGS sequence"/>
</dbReference>
<gene>
    <name evidence="3" type="ORF">GIY30_12125</name>
</gene>
<dbReference type="Pfam" id="PF07287">
    <property type="entry name" value="AtuA"/>
    <property type="match status" value="1"/>
</dbReference>
<organism evidence="3 4">
    <name type="scientific">Gordonia mangrovi</name>
    <dbReference type="NCBI Taxonomy" id="2665643"/>
    <lineage>
        <taxon>Bacteria</taxon>
        <taxon>Bacillati</taxon>
        <taxon>Actinomycetota</taxon>
        <taxon>Actinomycetes</taxon>
        <taxon>Mycobacteriales</taxon>
        <taxon>Gordoniaceae</taxon>
        <taxon>Gordonia</taxon>
    </lineage>
</organism>
<name>A0A6L7GR45_9ACTN</name>
<keyword evidence="4" id="KW-1185">Reference proteome</keyword>
<reference evidence="3 4" key="1">
    <citation type="submission" date="2019-11" db="EMBL/GenBank/DDBJ databases">
        <title>Gordonia sp. nov., a novel actinobacterium isolated from mangrove soil in Hainan.</title>
        <authorList>
            <person name="Huang X."/>
            <person name="Xie Y."/>
            <person name="Chu X."/>
            <person name="Xiao K."/>
        </authorList>
    </citation>
    <scope>NUCLEOTIDE SEQUENCE [LARGE SCALE GENOMIC DNA]</scope>
    <source>
        <strain evidence="3 4">HNM0687</strain>
    </source>
</reference>
<dbReference type="Pfam" id="PF23544">
    <property type="entry name" value="AtuA_ferredoxin"/>
    <property type="match status" value="1"/>
</dbReference>
<proteinExistence type="predicted"/>
<evidence type="ECO:0000313" key="4">
    <source>
        <dbReference type="Proteomes" id="UP000475545"/>
    </source>
</evidence>
<sequence>MMTREPIRVANFSGYFGDRRTAVDEAMAGDPFDVLVGDYLAEITLASLSAAYQRDPRRGYVDYFVDQVRPHLAAIADRGIKIVTNAGGFHPAGLAAALRDEISAAGVELRVAHVEGDNILADLPRLQQDGHRFDNLDGGAPLREWVATPFAANAYLGGWGVAAALSAGADVVVCGRVTDASLTVGPAAWWHGWNADDWDALAGAVVAGHIIECGPHAVGGNFSGFLDVPHRTVPGFPIAEIAADGGCVITKHRRDGGAVTRDTVTAQIMYEIQGPVYLNPDVTVRLDDLRVSDAGPDRVAVFGAGGAPPPPTTKVAIFGPIGFTVVNTVFVTSPHVEEKIALIRDQLMVDLSDEVTLDLTPIGTAAEDPESQWAATVALRVMATAATADALAGADLARRLGSLYLQGIPGYFHDGAAGLHSSPRPRVDYWPGLLPMTALHHRAVLDDGQTISVAAPTATSVLAQPVHPEPKEAPLPDRVTRAPLGVVTHARSGDKGGNSNVGIWTRDPRVWLWLKGFLTSDELRRLIPEAKDLDVDRHEFPELQAVHFVIRGLLGTGGSSNTRVDQVGKAIGEYLRSRQVLIPDDLLDADPDDEPTHQEQR</sequence>